<dbReference type="PANTHER" id="PTHR12913">
    <property type="entry name" value="UNR PROTEIN N-RAS UPSTREAM GENE PROTEIN"/>
    <property type="match status" value="1"/>
</dbReference>
<evidence type="ECO:0000256" key="1">
    <source>
        <dbReference type="ARBA" id="ARBA00004496"/>
    </source>
</evidence>
<evidence type="ECO:0000313" key="10">
    <source>
        <dbReference type="Proteomes" id="UP001209878"/>
    </source>
</evidence>
<dbReference type="Pfam" id="PF12901">
    <property type="entry name" value="SUZ-C"/>
    <property type="match status" value="1"/>
</dbReference>
<dbReference type="PROSITE" id="PS51857">
    <property type="entry name" value="CSD_2"/>
    <property type="match status" value="5"/>
</dbReference>
<dbReference type="InterPro" id="IPR012340">
    <property type="entry name" value="NA-bd_OB-fold"/>
</dbReference>
<evidence type="ECO:0000256" key="2">
    <source>
        <dbReference type="ARBA" id="ARBA00022490"/>
    </source>
</evidence>
<dbReference type="InterPro" id="IPR019844">
    <property type="entry name" value="CSD_CS"/>
</dbReference>
<evidence type="ECO:0000256" key="4">
    <source>
        <dbReference type="ARBA" id="ARBA00022884"/>
    </source>
</evidence>
<dbReference type="CDD" id="cd04458">
    <property type="entry name" value="CSP_CDS"/>
    <property type="match status" value="2"/>
</dbReference>
<feature type="domain" description="SUZ-C" evidence="8">
    <location>
        <begin position="789"/>
        <end position="828"/>
    </location>
</feature>
<comment type="caution">
    <text evidence="9">The sequence shown here is derived from an EMBL/GenBank/DDBJ whole genome shotgun (WGS) entry which is preliminary data.</text>
</comment>
<name>A0AAD9KTK9_RIDPI</name>
<dbReference type="GO" id="GO:0005737">
    <property type="term" value="C:cytoplasm"/>
    <property type="evidence" value="ECO:0007669"/>
    <property type="project" value="UniProtKB-SubCell"/>
</dbReference>
<keyword evidence="10" id="KW-1185">Reference proteome</keyword>
<dbReference type="PROSITE" id="PS51938">
    <property type="entry name" value="SUZ_C"/>
    <property type="match status" value="1"/>
</dbReference>
<dbReference type="InterPro" id="IPR002059">
    <property type="entry name" value="CSP_DNA-bd"/>
</dbReference>
<dbReference type="Proteomes" id="UP001209878">
    <property type="component" value="Unassembled WGS sequence"/>
</dbReference>
<feature type="domain" description="CSD" evidence="7">
    <location>
        <begin position="65"/>
        <end position="129"/>
    </location>
</feature>
<evidence type="ECO:0000256" key="6">
    <source>
        <dbReference type="SAM" id="MobiDB-lite"/>
    </source>
</evidence>
<proteinExistence type="inferred from homology"/>
<dbReference type="PANTHER" id="PTHR12913:SF1">
    <property type="entry name" value="COLD SHOCK DOMAIN-CONTAINING PROTEIN E1"/>
    <property type="match status" value="1"/>
</dbReference>
<dbReference type="InterPro" id="IPR011129">
    <property type="entry name" value="CSD"/>
</dbReference>
<feature type="domain" description="CSD" evidence="7">
    <location>
        <begin position="398"/>
        <end position="463"/>
    </location>
</feature>
<comment type="similarity">
    <text evidence="5">Belongs to the UNR family.</text>
</comment>
<evidence type="ECO:0000256" key="5">
    <source>
        <dbReference type="ARBA" id="ARBA00044751"/>
    </source>
</evidence>
<feature type="domain" description="CSD" evidence="7">
    <location>
        <begin position="720"/>
        <end position="784"/>
    </location>
</feature>
<dbReference type="SMART" id="SM00357">
    <property type="entry name" value="CSP"/>
    <property type="match status" value="5"/>
</dbReference>
<keyword evidence="4" id="KW-0694">RNA-binding</keyword>
<dbReference type="Pfam" id="PF00313">
    <property type="entry name" value="CSD"/>
    <property type="match status" value="5"/>
</dbReference>
<dbReference type="PROSITE" id="PS00352">
    <property type="entry name" value="CSD_1"/>
    <property type="match status" value="4"/>
</dbReference>
<evidence type="ECO:0000259" key="8">
    <source>
        <dbReference type="PROSITE" id="PS51938"/>
    </source>
</evidence>
<dbReference type="GO" id="GO:0003723">
    <property type="term" value="F:RNA binding"/>
    <property type="evidence" value="ECO:0007669"/>
    <property type="project" value="UniProtKB-KW"/>
</dbReference>
<dbReference type="SUPFAM" id="SSF50249">
    <property type="entry name" value="Nucleic acid-binding proteins"/>
    <property type="match status" value="5"/>
</dbReference>
<evidence type="ECO:0008006" key="11">
    <source>
        <dbReference type="Google" id="ProtNLM"/>
    </source>
</evidence>
<reference evidence="9" key="1">
    <citation type="journal article" date="2023" name="Mol. Biol. Evol.">
        <title>Third-Generation Sequencing Reveals the Adaptive Role of the Epigenome in Three Deep-Sea Polychaetes.</title>
        <authorList>
            <person name="Perez M."/>
            <person name="Aroh O."/>
            <person name="Sun Y."/>
            <person name="Lan Y."/>
            <person name="Juniper S.K."/>
            <person name="Young C.R."/>
            <person name="Angers B."/>
            <person name="Qian P.Y."/>
        </authorList>
    </citation>
    <scope>NUCLEOTIDE SEQUENCE</scope>
    <source>
        <strain evidence="9">R07B-5</strain>
    </source>
</reference>
<accession>A0AAD9KTK9</accession>
<dbReference type="AlphaFoldDB" id="A0AAD9KTK9"/>
<evidence type="ECO:0000313" key="9">
    <source>
        <dbReference type="EMBL" id="KAK2176503.1"/>
    </source>
</evidence>
<evidence type="ECO:0000259" key="7">
    <source>
        <dbReference type="PROSITE" id="PS51857"/>
    </source>
</evidence>
<dbReference type="InterPro" id="IPR024642">
    <property type="entry name" value="SUZ-C"/>
</dbReference>
<dbReference type="EMBL" id="JAODUO010000659">
    <property type="protein sequence ID" value="KAK2176503.1"/>
    <property type="molecule type" value="Genomic_DNA"/>
</dbReference>
<protein>
    <recommendedName>
        <fullName evidence="11">Cold shock domain-containing protein E1</fullName>
    </recommendedName>
</protein>
<comment type="subcellular location">
    <subcellularLocation>
        <location evidence="1">Cytoplasm</location>
    </subcellularLocation>
</comment>
<dbReference type="Pfam" id="PF23456">
    <property type="entry name" value="CSDE1"/>
    <property type="match status" value="4"/>
</dbReference>
<organism evidence="9 10">
    <name type="scientific">Ridgeia piscesae</name>
    <name type="common">Tubeworm</name>
    <dbReference type="NCBI Taxonomy" id="27915"/>
    <lineage>
        <taxon>Eukaryota</taxon>
        <taxon>Metazoa</taxon>
        <taxon>Spiralia</taxon>
        <taxon>Lophotrochozoa</taxon>
        <taxon>Annelida</taxon>
        <taxon>Polychaeta</taxon>
        <taxon>Sedentaria</taxon>
        <taxon>Canalipalpata</taxon>
        <taxon>Sabellida</taxon>
        <taxon>Siboglinidae</taxon>
        <taxon>Ridgeia</taxon>
    </lineage>
</organism>
<gene>
    <name evidence="9" type="ORF">NP493_660g01044</name>
</gene>
<dbReference type="Gene3D" id="2.40.50.140">
    <property type="entry name" value="Nucleic acid-binding proteins"/>
    <property type="match status" value="7"/>
</dbReference>
<feature type="domain" description="CSD" evidence="7">
    <location>
        <begin position="563"/>
        <end position="625"/>
    </location>
</feature>
<sequence length="836" mass="93382">MSMASPQWKSYQPPVQDPAILAFQRSVSITSSLSSPVLSQGSPTSTTTSQPASAVSLQSVNNSIRETGYIEKILHSYGFIQCCDREARLFFHFSEYSGSLEEMKVGDSVEFQMSFDRRTGKPIAISVVRLDEAPVPFECLNENKVVGTVVAEAKSIKCRGGTDNGDGFGRVSYEQSGEVFFLPFSIDDVENGCKLTSGDQVNFHIITDKRSGSIRAYKVCLLSEPIAEKYHGVVCSMKDNFGFIERSDVVREIFFHYSEYQGDINELILGDDVEFSIQFRNGKEVAVAIHRLPEGTVIFEDVAVERRRGRITKTLKAPHSRRQSDPLAGKITYETLKGPIEIPFGDKDQRGDYTLQVDDFVEFNIATDRRDGLQRATNITLVEDTFKVNGEIRERSNVFQGIIATVKDAFGFIRCAEQDTRMFFHFSEMMEPEREIKKGEEVEFTVIQDPAAPNRQIAIRIKYLPKGTVTFESVLPTKYLGNIEKEAASAKNSAKKLDLDPGIIMYDVNGTKQMIPYGSNVIIGSPPKYGDTVEFQICESRKNNTKTAVGVSVAGSRQPQGNRQHGFVATLKDNFGFIETAEHDREIFFHFSAFAGDPCDLDLGDEVEFTLSRKTSKPSAENIRKLPKGTVAGEDIQPGVLDGKIIRCLRIVNPDQDEYPGLVQASVDDDSKAETYQYGITSLADKRDFLQKGDIVKFQVAKVKATGKKRATCIAAVRKYVRATVDSVKGQFGFLNYEAEEGKKLFFHMTEVHDSADIHTGDEVEFVVVQNQRNGKYSACSVRKITERKRPDRLISRLKSVGDETGPKIITLRQPRGPDGTKGFKQERTPWVQQAN</sequence>
<dbReference type="InterPro" id="IPR056400">
    <property type="entry name" value="CSDE1"/>
</dbReference>
<keyword evidence="3" id="KW-0677">Repeat</keyword>
<feature type="region of interest" description="Disordered" evidence="6">
    <location>
        <begin position="34"/>
        <end position="54"/>
    </location>
</feature>
<feature type="domain" description="CSD" evidence="7">
    <location>
        <begin position="229"/>
        <end position="291"/>
    </location>
</feature>
<feature type="region of interest" description="Disordered" evidence="6">
    <location>
        <begin position="806"/>
        <end position="836"/>
    </location>
</feature>
<keyword evidence="2" id="KW-0963">Cytoplasm</keyword>
<evidence type="ECO:0000256" key="3">
    <source>
        <dbReference type="ARBA" id="ARBA00022737"/>
    </source>
</evidence>